<keyword evidence="2" id="KW-1185">Reference proteome</keyword>
<sequence>MFCEITEEIDEDTHWFINTEEQKEKIRNIIQYQKSLYRSSASSSLSSSAASTSSFSSPHKSRSLLGLMKGGSTSMRRLFDMEHTSLANHFEFYTGSPITKPISLWDSDSERDFQDPWALIKEVGSTRFVGTDRESELASKGSNVDGDLGFHNRNLDSGNRKLSRKKSFRRLPRFGQGLQQPVIPPLSREGGFRCSVKPASRSALHFRTQETQAFAQVPWISSQLGAGRPAYCCQSPTQRSHSIIPPPLCPRLNHKLALPNSAS</sequence>
<dbReference type="EMBL" id="CP039354">
    <property type="protein sequence ID" value="QCE11673.1"/>
    <property type="molecule type" value="Genomic_DNA"/>
</dbReference>
<dbReference type="AntiFam" id="ANF00039">
    <property type="entry name" value="Antisense to SRP RNA"/>
</dbReference>
<protein>
    <submittedName>
        <fullName evidence="1">Uncharacterized protein</fullName>
    </submittedName>
</protein>
<dbReference type="AlphaFoldDB" id="A0A4D6NCU4"/>
<dbReference type="Proteomes" id="UP000501690">
    <property type="component" value="Linkage Group LG10"/>
</dbReference>
<organism evidence="1 2">
    <name type="scientific">Vigna unguiculata</name>
    <name type="common">Cowpea</name>
    <dbReference type="NCBI Taxonomy" id="3917"/>
    <lineage>
        <taxon>Eukaryota</taxon>
        <taxon>Viridiplantae</taxon>
        <taxon>Streptophyta</taxon>
        <taxon>Embryophyta</taxon>
        <taxon>Tracheophyta</taxon>
        <taxon>Spermatophyta</taxon>
        <taxon>Magnoliopsida</taxon>
        <taxon>eudicotyledons</taxon>
        <taxon>Gunneridae</taxon>
        <taxon>Pentapetalae</taxon>
        <taxon>rosids</taxon>
        <taxon>fabids</taxon>
        <taxon>Fabales</taxon>
        <taxon>Fabaceae</taxon>
        <taxon>Papilionoideae</taxon>
        <taxon>50 kb inversion clade</taxon>
        <taxon>NPAAA clade</taxon>
        <taxon>indigoferoid/millettioid clade</taxon>
        <taxon>Phaseoleae</taxon>
        <taxon>Vigna</taxon>
    </lineage>
</organism>
<proteinExistence type="predicted"/>
<accession>A0A4D6NCU4</accession>
<evidence type="ECO:0000313" key="2">
    <source>
        <dbReference type="Proteomes" id="UP000501690"/>
    </source>
</evidence>
<evidence type="ECO:0000313" key="1">
    <source>
        <dbReference type="EMBL" id="QCE11673.1"/>
    </source>
</evidence>
<gene>
    <name evidence="1" type="ORF">DEO72_LG10g2909</name>
</gene>
<name>A0A4D6NCU4_VIGUN</name>
<reference evidence="1 2" key="1">
    <citation type="submission" date="2019-04" db="EMBL/GenBank/DDBJ databases">
        <title>An improved genome assembly and genetic linkage map for asparagus bean, Vigna unguiculata ssp. sesquipedialis.</title>
        <authorList>
            <person name="Xia Q."/>
            <person name="Zhang R."/>
            <person name="Dong Y."/>
        </authorList>
    </citation>
    <scope>NUCLEOTIDE SEQUENCE [LARGE SCALE GENOMIC DNA]</scope>
    <source>
        <tissue evidence="1">Leaf</tissue>
    </source>
</reference>